<dbReference type="PANTHER" id="PTHR33495">
    <property type="entry name" value="ANTI-SIGMA FACTOR ANTAGONIST TM_1081-RELATED-RELATED"/>
    <property type="match status" value="1"/>
</dbReference>
<evidence type="ECO:0000313" key="4">
    <source>
        <dbReference type="EMBL" id="GAA3678902.1"/>
    </source>
</evidence>
<gene>
    <name evidence="4" type="ORF">GCM10023081_16450</name>
</gene>
<sequence length="110" mass="11602">MQFTTSTRGDLVEIATAGKLNMASAPELRRVVAEIAAPGGARIVVNLAGTEFMDSSGLGALVGCLKTARGTGGDLRIANVQEQVRMVLELTNMDRIFTPYPSVETAYDGV</sequence>
<proteinExistence type="inferred from homology"/>
<dbReference type="InterPro" id="IPR002645">
    <property type="entry name" value="STAS_dom"/>
</dbReference>
<dbReference type="Proteomes" id="UP001500752">
    <property type="component" value="Unassembled WGS sequence"/>
</dbReference>
<dbReference type="PANTHER" id="PTHR33495:SF2">
    <property type="entry name" value="ANTI-SIGMA FACTOR ANTAGONIST TM_1081-RELATED"/>
    <property type="match status" value="1"/>
</dbReference>
<dbReference type="InterPro" id="IPR003658">
    <property type="entry name" value="Anti-sigma_ant"/>
</dbReference>
<dbReference type="SUPFAM" id="SSF52091">
    <property type="entry name" value="SpoIIaa-like"/>
    <property type="match status" value="1"/>
</dbReference>
<dbReference type="Pfam" id="PF01740">
    <property type="entry name" value="STAS"/>
    <property type="match status" value="1"/>
</dbReference>
<protein>
    <recommendedName>
        <fullName evidence="2">Anti-sigma factor antagonist</fullName>
    </recommendedName>
</protein>
<evidence type="ECO:0000313" key="5">
    <source>
        <dbReference type="Proteomes" id="UP001500752"/>
    </source>
</evidence>
<organism evidence="4 5">
    <name type="scientific">Arthrobacter ginkgonis</name>
    <dbReference type="NCBI Taxonomy" id="1630594"/>
    <lineage>
        <taxon>Bacteria</taxon>
        <taxon>Bacillati</taxon>
        <taxon>Actinomycetota</taxon>
        <taxon>Actinomycetes</taxon>
        <taxon>Micrococcales</taxon>
        <taxon>Micrococcaceae</taxon>
        <taxon>Arthrobacter</taxon>
    </lineage>
</organism>
<reference evidence="5" key="1">
    <citation type="journal article" date="2019" name="Int. J. Syst. Evol. Microbiol.">
        <title>The Global Catalogue of Microorganisms (GCM) 10K type strain sequencing project: providing services to taxonomists for standard genome sequencing and annotation.</title>
        <authorList>
            <consortium name="The Broad Institute Genomics Platform"/>
            <consortium name="The Broad Institute Genome Sequencing Center for Infectious Disease"/>
            <person name="Wu L."/>
            <person name="Ma J."/>
        </authorList>
    </citation>
    <scope>NUCLEOTIDE SEQUENCE [LARGE SCALE GENOMIC DNA]</scope>
    <source>
        <strain evidence="5">JCM 30742</strain>
    </source>
</reference>
<evidence type="ECO:0000259" key="3">
    <source>
        <dbReference type="PROSITE" id="PS50801"/>
    </source>
</evidence>
<name>A0ABP7C7E8_9MICC</name>
<feature type="domain" description="STAS" evidence="3">
    <location>
        <begin position="1"/>
        <end position="110"/>
    </location>
</feature>
<dbReference type="InterPro" id="IPR036513">
    <property type="entry name" value="STAS_dom_sf"/>
</dbReference>
<dbReference type="RefSeq" id="WP_345149926.1">
    <property type="nucleotide sequence ID" value="NZ_BAABEO010000009.1"/>
</dbReference>
<keyword evidence="5" id="KW-1185">Reference proteome</keyword>
<dbReference type="NCBIfam" id="TIGR00377">
    <property type="entry name" value="ant_ant_sig"/>
    <property type="match status" value="1"/>
</dbReference>
<evidence type="ECO:0000256" key="2">
    <source>
        <dbReference type="RuleBase" id="RU003749"/>
    </source>
</evidence>
<dbReference type="CDD" id="cd07043">
    <property type="entry name" value="STAS_anti-anti-sigma_factors"/>
    <property type="match status" value="1"/>
</dbReference>
<comment type="similarity">
    <text evidence="1 2">Belongs to the anti-sigma-factor antagonist family.</text>
</comment>
<dbReference type="Gene3D" id="3.30.750.24">
    <property type="entry name" value="STAS domain"/>
    <property type="match status" value="1"/>
</dbReference>
<dbReference type="EMBL" id="BAABEO010000009">
    <property type="protein sequence ID" value="GAA3678902.1"/>
    <property type="molecule type" value="Genomic_DNA"/>
</dbReference>
<comment type="caution">
    <text evidence="4">The sequence shown here is derived from an EMBL/GenBank/DDBJ whole genome shotgun (WGS) entry which is preliminary data.</text>
</comment>
<accession>A0ABP7C7E8</accession>
<dbReference type="PROSITE" id="PS50801">
    <property type="entry name" value="STAS"/>
    <property type="match status" value="1"/>
</dbReference>
<evidence type="ECO:0000256" key="1">
    <source>
        <dbReference type="ARBA" id="ARBA00009013"/>
    </source>
</evidence>